<reference evidence="2" key="1">
    <citation type="journal article" date="2005" name="Nature">
        <title>The map-based sequence of the rice genome.</title>
        <authorList>
            <consortium name="International rice genome sequencing project (IRGSP)"/>
            <person name="Matsumoto T."/>
            <person name="Wu J."/>
            <person name="Kanamori H."/>
            <person name="Katayose Y."/>
            <person name="Fujisawa M."/>
            <person name="Namiki N."/>
            <person name="Mizuno H."/>
            <person name="Yamamoto K."/>
            <person name="Antonio B.A."/>
            <person name="Baba T."/>
            <person name="Sakata K."/>
            <person name="Nagamura Y."/>
            <person name="Aoki H."/>
            <person name="Arikawa K."/>
            <person name="Arita K."/>
            <person name="Bito T."/>
            <person name="Chiden Y."/>
            <person name="Fujitsuka N."/>
            <person name="Fukunaka R."/>
            <person name="Hamada M."/>
            <person name="Harada C."/>
            <person name="Hayashi A."/>
            <person name="Hijishita S."/>
            <person name="Honda M."/>
            <person name="Hosokawa S."/>
            <person name="Ichikawa Y."/>
            <person name="Idonuma A."/>
            <person name="Iijima M."/>
            <person name="Ikeda M."/>
            <person name="Ikeno M."/>
            <person name="Ito K."/>
            <person name="Ito S."/>
            <person name="Ito T."/>
            <person name="Ito Y."/>
            <person name="Ito Y."/>
            <person name="Iwabuchi A."/>
            <person name="Kamiya K."/>
            <person name="Karasawa W."/>
            <person name="Kurita K."/>
            <person name="Katagiri S."/>
            <person name="Kikuta A."/>
            <person name="Kobayashi H."/>
            <person name="Kobayashi N."/>
            <person name="Machita K."/>
            <person name="Maehara T."/>
            <person name="Masukawa M."/>
            <person name="Mizubayashi T."/>
            <person name="Mukai Y."/>
            <person name="Nagasaki H."/>
            <person name="Nagata Y."/>
            <person name="Naito S."/>
            <person name="Nakashima M."/>
            <person name="Nakama Y."/>
            <person name="Nakamichi Y."/>
            <person name="Nakamura M."/>
            <person name="Meguro A."/>
            <person name="Negishi M."/>
            <person name="Ohta I."/>
            <person name="Ohta T."/>
            <person name="Okamoto M."/>
            <person name="Ono N."/>
            <person name="Saji S."/>
            <person name="Sakaguchi M."/>
            <person name="Sakai K."/>
            <person name="Shibata M."/>
            <person name="Shimokawa T."/>
            <person name="Song J."/>
            <person name="Takazaki Y."/>
            <person name="Terasawa K."/>
            <person name="Tsugane M."/>
            <person name="Tsuji K."/>
            <person name="Ueda S."/>
            <person name="Waki K."/>
            <person name="Yamagata H."/>
            <person name="Yamamoto M."/>
            <person name="Yamamoto S."/>
            <person name="Yamane H."/>
            <person name="Yoshiki S."/>
            <person name="Yoshihara R."/>
            <person name="Yukawa K."/>
            <person name="Zhong H."/>
            <person name="Yano M."/>
            <person name="Yuan Q."/>
            <person name="Ouyang S."/>
            <person name="Liu J."/>
            <person name="Jones K.M."/>
            <person name="Gansberger K."/>
            <person name="Moffat K."/>
            <person name="Hill J."/>
            <person name="Bera J."/>
            <person name="Fadrosh D."/>
            <person name="Jin S."/>
            <person name="Johri S."/>
            <person name="Kim M."/>
            <person name="Overton L."/>
            <person name="Reardon M."/>
            <person name="Tsitrin T."/>
            <person name="Vuong H."/>
            <person name="Weaver B."/>
            <person name="Ciecko A."/>
            <person name="Tallon L."/>
            <person name="Jackson J."/>
            <person name="Pai G."/>
            <person name="Aken S.V."/>
            <person name="Utterback T."/>
            <person name="Reidmuller S."/>
            <person name="Feldblyum T."/>
            <person name="Hsiao J."/>
            <person name="Zismann V."/>
            <person name="Iobst S."/>
            <person name="de Vazeille A.R."/>
            <person name="Buell C.R."/>
            <person name="Ying K."/>
            <person name="Li Y."/>
            <person name="Lu T."/>
            <person name="Huang Y."/>
            <person name="Zhao Q."/>
            <person name="Feng Q."/>
            <person name="Zhang L."/>
            <person name="Zhu J."/>
            <person name="Weng Q."/>
            <person name="Mu J."/>
            <person name="Lu Y."/>
            <person name="Fan D."/>
            <person name="Liu Y."/>
            <person name="Guan J."/>
            <person name="Zhang Y."/>
            <person name="Yu S."/>
            <person name="Liu X."/>
            <person name="Zhang Y."/>
            <person name="Hong G."/>
            <person name="Han B."/>
            <person name="Choisne N."/>
            <person name="Demange N."/>
            <person name="Orjeda G."/>
            <person name="Samain S."/>
            <person name="Cattolico L."/>
            <person name="Pelletier E."/>
            <person name="Couloux A."/>
            <person name="Segurens B."/>
            <person name="Wincker P."/>
            <person name="D'Hont A."/>
            <person name="Scarpelli C."/>
            <person name="Weissenbach J."/>
            <person name="Salanoubat M."/>
            <person name="Quetier F."/>
            <person name="Yu Y."/>
            <person name="Kim H.R."/>
            <person name="Rambo T."/>
            <person name="Currie J."/>
            <person name="Collura K."/>
            <person name="Luo M."/>
            <person name="Yang T."/>
            <person name="Ammiraju J.S.S."/>
            <person name="Engler F."/>
            <person name="Soderlund C."/>
            <person name="Wing R.A."/>
            <person name="Palmer L.E."/>
            <person name="de la Bastide M."/>
            <person name="Spiegel L."/>
            <person name="Nascimento L."/>
            <person name="Zutavern T."/>
            <person name="O'Shaughnessy A."/>
            <person name="Dike S."/>
            <person name="Dedhia N."/>
            <person name="Preston R."/>
            <person name="Balija V."/>
            <person name="McCombie W.R."/>
            <person name="Chow T."/>
            <person name="Chen H."/>
            <person name="Chung M."/>
            <person name="Chen C."/>
            <person name="Shaw J."/>
            <person name="Wu H."/>
            <person name="Hsiao K."/>
            <person name="Chao Y."/>
            <person name="Chu M."/>
            <person name="Cheng C."/>
            <person name="Hour A."/>
            <person name="Lee P."/>
            <person name="Lin S."/>
            <person name="Lin Y."/>
            <person name="Liou J."/>
            <person name="Liu S."/>
            <person name="Hsing Y."/>
            <person name="Raghuvanshi S."/>
            <person name="Mohanty A."/>
            <person name="Bharti A.K."/>
            <person name="Gaur A."/>
            <person name="Gupta V."/>
            <person name="Kumar D."/>
            <person name="Ravi V."/>
            <person name="Vij S."/>
            <person name="Kapur A."/>
            <person name="Khurana P."/>
            <person name="Khurana P."/>
            <person name="Khurana J.P."/>
            <person name="Tyagi A.K."/>
            <person name="Gaikwad K."/>
            <person name="Singh A."/>
            <person name="Dalal V."/>
            <person name="Srivastava S."/>
            <person name="Dixit A."/>
            <person name="Pal A.K."/>
            <person name="Ghazi I.A."/>
            <person name="Yadav M."/>
            <person name="Pandit A."/>
            <person name="Bhargava A."/>
            <person name="Sureshbabu K."/>
            <person name="Batra K."/>
            <person name="Sharma T.R."/>
            <person name="Mohapatra T."/>
            <person name="Singh N.K."/>
            <person name="Messing J."/>
            <person name="Nelson A.B."/>
            <person name="Fuks G."/>
            <person name="Kavchok S."/>
            <person name="Keizer G."/>
            <person name="Linton E."/>
            <person name="Llaca V."/>
            <person name="Song R."/>
            <person name="Tanyolac B."/>
            <person name="Young S."/>
            <person name="Ho-Il K."/>
            <person name="Hahn J.H."/>
            <person name="Sangsakoo G."/>
            <person name="Vanavichit A."/>
            <person name="de Mattos Luiz.A.T."/>
            <person name="Zimmer P.D."/>
            <person name="Malone G."/>
            <person name="Dellagostin O."/>
            <person name="de Oliveira A.C."/>
            <person name="Bevan M."/>
            <person name="Bancroft I."/>
            <person name="Minx P."/>
            <person name="Cordum H."/>
            <person name="Wilson R."/>
            <person name="Cheng Z."/>
            <person name="Jin W."/>
            <person name="Jiang J."/>
            <person name="Leong S.A."/>
            <person name="Iwama H."/>
            <person name="Gojobori T."/>
            <person name="Itoh T."/>
            <person name="Niimura Y."/>
            <person name="Fujii Y."/>
            <person name="Habara T."/>
            <person name="Sakai H."/>
            <person name="Sato Y."/>
            <person name="Wilson G."/>
            <person name="Kumar K."/>
            <person name="McCouch S."/>
            <person name="Juretic N."/>
            <person name="Hoen D."/>
            <person name="Wright S."/>
            <person name="Bruskiewich R."/>
            <person name="Bureau T."/>
            <person name="Miyao A."/>
            <person name="Hirochika H."/>
            <person name="Nishikawa T."/>
            <person name="Kadowaki K."/>
            <person name="Sugiura M."/>
            <person name="Burr B."/>
            <person name="Sasaki T."/>
        </authorList>
    </citation>
    <scope>NUCLEOTIDE SEQUENCE [LARGE SCALE GENOMIC DNA]</scope>
    <source>
        <strain evidence="2">cv. Nipponbare</strain>
    </source>
</reference>
<evidence type="ECO:0000313" key="1">
    <source>
        <dbReference type="EMBL" id="BAS74298.1"/>
    </source>
</evidence>
<dbReference type="EMBL" id="AP014957">
    <property type="protein sequence ID" value="BAS74298.1"/>
    <property type="molecule type" value="Genomic_DNA"/>
</dbReference>
<gene>
    <name evidence="1" type="ordered locus">Os01g0743732</name>
    <name evidence="1" type="ORF">OSNPB_010743732</name>
</gene>
<sequence>WIEAAARQWGKLRLPKQCHLVPGSPSAKYGEAAGGWWNGGVLGQFSGVVVR</sequence>
<accession>A0A0P0V843</accession>
<proteinExistence type="predicted"/>
<protein>
    <submittedName>
        <fullName evidence="1">Os01g0743732 protein</fullName>
    </submittedName>
</protein>
<organism evidence="1 2">
    <name type="scientific">Oryza sativa subsp. japonica</name>
    <name type="common">Rice</name>
    <dbReference type="NCBI Taxonomy" id="39947"/>
    <lineage>
        <taxon>Eukaryota</taxon>
        <taxon>Viridiplantae</taxon>
        <taxon>Streptophyta</taxon>
        <taxon>Embryophyta</taxon>
        <taxon>Tracheophyta</taxon>
        <taxon>Spermatophyta</taxon>
        <taxon>Magnoliopsida</taxon>
        <taxon>Liliopsida</taxon>
        <taxon>Poales</taxon>
        <taxon>Poaceae</taxon>
        <taxon>BOP clade</taxon>
        <taxon>Oryzoideae</taxon>
        <taxon>Oryzeae</taxon>
        <taxon>Oryzinae</taxon>
        <taxon>Oryza</taxon>
        <taxon>Oryza sativa</taxon>
    </lineage>
</organism>
<dbReference type="AlphaFoldDB" id="A0A0P0V843"/>
<dbReference type="Proteomes" id="UP000059680">
    <property type="component" value="Chromosome 1"/>
</dbReference>
<feature type="non-terminal residue" evidence="1">
    <location>
        <position position="1"/>
    </location>
</feature>
<evidence type="ECO:0000313" key="2">
    <source>
        <dbReference type="Proteomes" id="UP000059680"/>
    </source>
</evidence>
<dbReference type="InParanoid" id="A0A0P0V843"/>
<reference evidence="1 2" key="3">
    <citation type="journal article" date="2013" name="Rice">
        <title>Improvement of the Oryza sativa Nipponbare reference genome using next generation sequence and optical map data.</title>
        <authorList>
            <person name="Kawahara Y."/>
            <person name="de la Bastide M."/>
            <person name="Hamilton J.P."/>
            <person name="Kanamori H."/>
            <person name="McCombie W.R."/>
            <person name="Ouyang S."/>
            <person name="Schwartz D.C."/>
            <person name="Tanaka T."/>
            <person name="Wu J."/>
            <person name="Zhou S."/>
            <person name="Childs K.L."/>
            <person name="Davidson R.M."/>
            <person name="Lin H."/>
            <person name="Quesada-Ocampo L."/>
            <person name="Vaillancourt B."/>
            <person name="Sakai H."/>
            <person name="Lee S.S."/>
            <person name="Kim J."/>
            <person name="Numa H."/>
            <person name="Itoh T."/>
            <person name="Buell C.R."/>
            <person name="Matsumoto T."/>
        </authorList>
    </citation>
    <scope>NUCLEOTIDE SEQUENCE [LARGE SCALE GENOMIC DNA]</scope>
    <source>
        <strain evidence="2">cv. Nipponbare</strain>
    </source>
</reference>
<reference evidence="1 2" key="2">
    <citation type="journal article" date="2013" name="Plant Cell Physiol.">
        <title>Rice Annotation Project Database (RAP-DB): an integrative and interactive database for rice genomics.</title>
        <authorList>
            <person name="Sakai H."/>
            <person name="Lee S.S."/>
            <person name="Tanaka T."/>
            <person name="Numa H."/>
            <person name="Kim J."/>
            <person name="Kawahara Y."/>
            <person name="Wakimoto H."/>
            <person name="Yang C.C."/>
            <person name="Iwamoto M."/>
            <person name="Abe T."/>
            <person name="Yamada Y."/>
            <person name="Muto A."/>
            <person name="Inokuchi H."/>
            <person name="Ikemura T."/>
            <person name="Matsumoto T."/>
            <person name="Sasaki T."/>
            <person name="Itoh T."/>
        </authorList>
    </citation>
    <scope>NUCLEOTIDE SEQUENCE [LARGE SCALE GENOMIC DNA]</scope>
    <source>
        <strain evidence="2">cv. Nipponbare</strain>
    </source>
</reference>
<name>A0A0P0V843_ORYSJ</name>
<dbReference type="PaxDb" id="39947-A0A0P0V843"/>
<dbReference type="Gramene" id="Os01t0743732-00">
    <property type="protein sequence ID" value="Os01t0743732-00"/>
    <property type="gene ID" value="Os01g0743732"/>
</dbReference>
<keyword evidence="2" id="KW-1185">Reference proteome</keyword>